<dbReference type="OrthoDB" id="3230530at2759"/>
<evidence type="ECO:0000313" key="2">
    <source>
        <dbReference type="EMBL" id="ELU44616.1"/>
    </source>
</evidence>
<feature type="region of interest" description="Disordered" evidence="1">
    <location>
        <begin position="392"/>
        <end position="475"/>
    </location>
</feature>
<comment type="caution">
    <text evidence="2">The sequence shown here is derived from an EMBL/GenBank/DDBJ whole genome shotgun (WGS) entry which is preliminary data.</text>
</comment>
<keyword evidence="3" id="KW-1185">Reference proteome</keyword>
<feature type="region of interest" description="Disordered" evidence="1">
    <location>
        <begin position="493"/>
        <end position="523"/>
    </location>
</feature>
<evidence type="ECO:0000256" key="1">
    <source>
        <dbReference type="SAM" id="MobiDB-lite"/>
    </source>
</evidence>
<sequence length="643" mass="70962">MVAITLTPTKGNAGARWFPHSGHLGLTPVKLDGIVRIRLEEDGKPATASAVTISLRCYEARHGRVGVLKTNILMEHTQTLWSPTGAEFGPLGELDLPFRLAIPVNTPGSSNFHLQEYRVYWRLEAGKHTILSIWPKAHDLPAIHTQHIPGIGNRQVKCFDVNLMRYNKPSTSQRPVAHSSLQPPEQFVQSEFQFPRRPVAPLDPIPVSVRIQPRPGVSLQRVTFALERHIDFIESTPASSTSQLASPSGTLARSISRESSPAPEPFSSTVALLPSLHDQSRSSPSRKRSSSPISHSAKSVEAVLNTVEAIDVSKSDSEKASSRTLSAMLQVPLPKSGAHWGTGETMQGSLARVRFFVTAKAQLATGGNLVMVDLHQEEIVVITVDDAERQRVHSKYSMKRPATSPSTENQQESRRPVPHLPSPPPSPNNLAVPTARFGKAGKRPHTSSGTRDSSQRRALPLRPRSRGNEVTAPVPTVFEPEQFRAWERELDRIAPTSQQRPRSSSALRIFASKKQRSPEPPSREDFLVGVARTVAVPSVRTAEVLEWEAEVERFSSASAREAVLNGRHVRTYCMHENLFSAAQNPPSVYPRSTQLEIICNKHLTDKDLTTQCFWTRLDRRRGFQPHGLPGSPLGVLSPMNALN</sequence>
<dbReference type="STRING" id="983506.L8X2R2"/>
<organism evidence="2 3">
    <name type="scientific">Thanatephorus cucumeris (strain AG1-IA)</name>
    <name type="common">Rice sheath blight fungus</name>
    <name type="synonym">Rhizoctonia solani</name>
    <dbReference type="NCBI Taxonomy" id="983506"/>
    <lineage>
        <taxon>Eukaryota</taxon>
        <taxon>Fungi</taxon>
        <taxon>Dikarya</taxon>
        <taxon>Basidiomycota</taxon>
        <taxon>Agaricomycotina</taxon>
        <taxon>Agaricomycetes</taxon>
        <taxon>Cantharellales</taxon>
        <taxon>Ceratobasidiaceae</taxon>
        <taxon>Rhizoctonia</taxon>
        <taxon>Rhizoctonia solani AG-1</taxon>
    </lineage>
</organism>
<feature type="compositionally biased region" description="Pro residues" evidence="1">
    <location>
        <begin position="418"/>
        <end position="427"/>
    </location>
</feature>
<reference evidence="2 3" key="1">
    <citation type="journal article" date="2013" name="Nat. Commun.">
        <title>The evolution and pathogenic mechanisms of the rice sheath blight pathogen.</title>
        <authorList>
            <person name="Zheng A."/>
            <person name="Lin R."/>
            <person name="Xu L."/>
            <person name="Qin P."/>
            <person name="Tang C."/>
            <person name="Ai P."/>
            <person name="Zhang D."/>
            <person name="Liu Y."/>
            <person name="Sun Z."/>
            <person name="Feng H."/>
            <person name="Wang Y."/>
            <person name="Chen Y."/>
            <person name="Liang X."/>
            <person name="Fu R."/>
            <person name="Li Q."/>
            <person name="Zhang J."/>
            <person name="Yu X."/>
            <person name="Xie Z."/>
            <person name="Ding L."/>
            <person name="Guan P."/>
            <person name="Tang J."/>
            <person name="Liang Y."/>
            <person name="Wang S."/>
            <person name="Deng Q."/>
            <person name="Li S."/>
            <person name="Zhu J."/>
            <person name="Wang L."/>
            <person name="Liu H."/>
            <person name="Li P."/>
        </authorList>
    </citation>
    <scope>NUCLEOTIDE SEQUENCE [LARGE SCALE GENOMIC DNA]</scope>
    <source>
        <strain evidence="3">AG-1 IA</strain>
    </source>
</reference>
<name>L8X2R2_THACA</name>
<dbReference type="HOGENOM" id="CLU_014309_1_0_1"/>
<feature type="compositionally biased region" description="Polar residues" evidence="1">
    <location>
        <begin position="236"/>
        <end position="259"/>
    </location>
</feature>
<protein>
    <submittedName>
        <fullName evidence="2">Uncharacterized protein</fullName>
    </submittedName>
</protein>
<dbReference type="EMBL" id="AFRT01000289">
    <property type="protein sequence ID" value="ELU44616.1"/>
    <property type="molecule type" value="Genomic_DNA"/>
</dbReference>
<feature type="region of interest" description="Disordered" evidence="1">
    <location>
        <begin position="236"/>
        <end position="298"/>
    </location>
</feature>
<evidence type="ECO:0000313" key="3">
    <source>
        <dbReference type="Proteomes" id="UP000011668"/>
    </source>
</evidence>
<dbReference type="Proteomes" id="UP000011668">
    <property type="component" value="Unassembled WGS sequence"/>
</dbReference>
<feature type="compositionally biased region" description="Polar residues" evidence="1">
    <location>
        <begin position="495"/>
        <end position="506"/>
    </location>
</feature>
<dbReference type="OMA" id="TVSVRCY"/>
<proteinExistence type="predicted"/>
<dbReference type="AlphaFoldDB" id="L8X2R2"/>
<gene>
    <name evidence="2" type="ORF">AG1IA_01358</name>
</gene>
<accession>L8X2R2</accession>